<proteinExistence type="inferred from homology"/>
<comment type="caution">
    <text evidence="3">The sequence shown here is derived from an EMBL/GenBank/DDBJ whole genome shotgun (WGS) entry which is preliminary data.</text>
</comment>
<dbReference type="InterPro" id="IPR050282">
    <property type="entry name" value="Cycloisomerase_2"/>
</dbReference>
<sequence length="396" mass="41338">MNTTTDRFHSGSLLLLVLAGMLGFSVTTAGSAIAETLVYIGTYTKGDSNSDGIYVCSLDESSGELSKPRLAAKAVNPSFVAIAPNGRYLYAVSEVPDGGEDSKGLIAFSIQPDGTLQEINTMSTGGAAACHVAVNPSGALVGVANYSGGSCAIFPVLRDGSVGNAIAFHQHHGSSVNPRRQQAPHAHSINFNRDGTQAFVADLGIDKILVYDINLRTGAMLPASPPSLSMPAGGGPRHFCLSPSGRFALSNLELTSQVTLLRLGSSKRGQTNSLDLVQTISTLPEGATVPGNSTAECLFHPDGKLAYVSNRGHDSIAVLQVDESEASIKRVANVSSGGQTPRGFGISPDGYFVVVANQKTGNVVSMRVDRKDGSLTPTGSEIHLDAPVNVRFLRRD</sequence>
<evidence type="ECO:0000313" key="4">
    <source>
        <dbReference type="Proteomes" id="UP001239462"/>
    </source>
</evidence>
<gene>
    <name evidence="3" type="ORF">QTN89_23395</name>
</gene>
<organism evidence="3 4">
    <name type="scientific">Roseiconus lacunae</name>
    <dbReference type="NCBI Taxonomy" id="2605694"/>
    <lineage>
        <taxon>Bacteria</taxon>
        <taxon>Pseudomonadati</taxon>
        <taxon>Planctomycetota</taxon>
        <taxon>Planctomycetia</taxon>
        <taxon>Pirellulales</taxon>
        <taxon>Pirellulaceae</taxon>
        <taxon>Roseiconus</taxon>
    </lineage>
</organism>
<dbReference type="InterPro" id="IPR011048">
    <property type="entry name" value="Haem_d1_sf"/>
</dbReference>
<dbReference type="EC" id="3.1.1.-" evidence="3"/>
<keyword evidence="2" id="KW-0119">Carbohydrate metabolism</keyword>
<evidence type="ECO:0000313" key="3">
    <source>
        <dbReference type="EMBL" id="MDM4018417.1"/>
    </source>
</evidence>
<dbReference type="Pfam" id="PF10282">
    <property type="entry name" value="Lactonase"/>
    <property type="match status" value="1"/>
</dbReference>
<dbReference type="RefSeq" id="WP_289166234.1">
    <property type="nucleotide sequence ID" value="NZ_JASZZN010000021.1"/>
</dbReference>
<dbReference type="InterPro" id="IPR015943">
    <property type="entry name" value="WD40/YVTN_repeat-like_dom_sf"/>
</dbReference>
<dbReference type="Proteomes" id="UP001239462">
    <property type="component" value="Unassembled WGS sequence"/>
</dbReference>
<dbReference type="InterPro" id="IPR019405">
    <property type="entry name" value="Lactonase_7-beta_prop"/>
</dbReference>
<keyword evidence="3" id="KW-0378">Hydrolase</keyword>
<keyword evidence="4" id="KW-1185">Reference proteome</keyword>
<accession>A0ABT7PPI7</accession>
<reference evidence="3 4" key="1">
    <citation type="submission" date="2023-06" db="EMBL/GenBank/DDBJ databases">
        <title>Roseiconus lacunae JC819 isolated from Gulf of Mannar region, Tamil Nadu.</title>
        <authorList>
            <person name="Pk S."/>
            <person name="Ch S."/>
            <person name="Ch V.R."/>
        </authorList>
    </citation>
    <scope>NUCLEOTIDE SEQUENCE [LARGE SCALE GENOMIC DNA]</scope>
    <source>
        <strain evidence="3 4">JC819</strain>
    </source>
</reference>
<dbReference type="PANTHER" id="PTHR30344:SF1">
    <property type="entry name" value="6-PHOSPHOGLUCONOLACTONASE"/>
    <property type="match status" value="1"/>
</dbReference>
<evidence type="ECO:0000256" key="2">
    <source>
        <dbReference type="ARBA" id="ARBA00022526"/>
    </source>
</evidence>
<dbReference type="Gene3D" id="2.130.10.10">
    <property type="entry name" value="YVTN repeat-like/Quinoprotein amine dehydrogenase"/>
    <property type="match status" value="1"/>
</dbReference>
<name>A0ABT7PPI7_9BACT</name>
<comment type="similarity">
    <text evidence="1">Belongs to the cycloisomerase 2 family.</text>
</comment>
<dbReference type="EMBL" id="JASZZN010000021">
    <property type="protein sequence ID" value="MDM4018417.1"/>
    <property type="molecule type" value="Genomic_DNA"/>
</dbReference>
<keyword evidence="2" id="KW-0313">Glucose metabolism</keyword>
<protein>
    <submittedName>
        <fullName evidence="3">Lactonase family protein</fullName>
        <ecNumber evidence="3">3.1.1.-</ecNumber>
    </submittedName>
</protein>
<dbReference type="GO" id="GO:0016787">
    <property type="term" value="F:hydrolase activity"/>
    <property type="evidence" value="ECO:0007669"/>
    <property type="project" value="UniProtKB-KW"/>
</dbReference>
<dbReference type="PANTHER" id="PTHR30344">
    <property type="entry name" value="6-PHOSPHOGLUCONOLACTONASE-RELATED"/>
    <property type="match status" value="1"/>
</dbReference>
<dbReference type="SUPFAM" id="SSF51004">
    <property type="entry name" value="C-terminal (heme d1) domain of cytochrome cd1-nitrite reductase"/>
    <property type="match status" value="1"/>
</dbReference>
<evidence type="ECO:0000256" key="1">
    <source>
        <dbReference type="ARBA" id="ARBA00005564"/>
    </source>
</evidence>